<evidence type="ECO:0000313" key="6">
    <source>
        <dbReference type="Proteomes" id="UP001165082"/>
    </source>
</evidence>
<comment type="similarity">
    <text evidence="1">Belongs to the TBCC family.</text>
</comment>
<dbReference type="InterPro" id="IPR006599">
    <property type="entry name" value="CARP_motif"/>
</dbReference>
<evidence type="ECO:0000256" key="3">
    <source>
        <dbReference type="SAM" id="MobiDB-lite"/>
    </source>
</evidence>
<dbReference type="InterPro" id="IPR017901">
    <property type="entry name" value="C-CAP_CF_C-like"/>
</dbReference>
<dbReference type="PANTHER" id="PTHR15440">
    <property type="entry name" value="XRP2 PROTEIN"/>
    <property type="match status" value="1"/>
</dbReference>
<dbReference type="GO" id="GO:0000166">
    <property type="term" value="F:nucleotide binding"/>
    <property type="evidence" value="ECO:0007669"/>
    <property type="project" value="UniProtKB-KW"/>
</dbReference>
<dbReference type="PANTHER" id="PTHR15440:SF0">
    <property type="entry name" value="PROTEIN XRP2"/>
    <property type="match status" value="1"/>
</dbReference>
<feature type="region of interest" description="Disordered" evidence="3">
    <location>
        <begin position="1"/>
        <end position="29"/>
    </location>
</feature>
<protein>
    <recommendedName>
        <fullName evidence="4">C-CAP/cofactor C-like domain-containing protein</fullName>
    </recommendedName>
</protein>
<keyword evidence="6" id="KW-1185">Reference proteome</keyword>
<evidence type="ECO:0000259" key="4">
    <source>
        <dbReference type="PROSITE" id="PS51329"/>
    </source>
</evidence>
<dbReference type="PROSITE" id="PS51329">
    <property type="entry name" value="C_CAP_COFACTOR_C"/>
    <property type="match status" value="1"/>
</dbReference>
<dbReference type="EMBL" id="BRXZ01000918">
    <property type="protein sequence ID" value="GMH57423.1"/>
    <property type="molecule type" value="Genomic_DNA"/>
</dbReference>
<accession>A0A9W7DWG0</accession>
<name>A0A9W7DWG0_9STRA</name>
<evidence type="ECO:0000256" key="1">
    <source>
        <dbReference type="ARBA" id="ARBA00008848"/>
    </source>
</evidence>
<dbReference type="GO" id="GO:0006892">
    <property type="term" value="P:post-Golgi vesicle-mediated transport"/>
    <property type="evidence" value="ECO:0007669"/>
    <property type="project" value="TreeGrafter"/>
</dbReference>
<organism evidence="5 6">
    <name type="scientific">Triparma retinervis</name>
    <dbReference type="NCBI Taxonomy" id="2557542"/>
    <lineage>
        <taxon>Eukaryota</taxon>
        <taxon>Sar</taxon>
        <taxon>Stramenopiles</taxon>
        <taxon>Ochrophyta</taxon>
        <taxon>Bolidophyceae</taxon>
        <taxon>Parmales</taxon>
        <taxon>Triparmaceae</taxon>
        <taxon>Triparma</taxon>
    </lineage>
</organism>
<comment type="caution">
    <text evidence="5">The sequence shown here is derived from an EMBL/GenBank/DDBJ whole genome shotgun (WGS) entry which is preliminary data.</text>
</comment>
<dbReference type="InterPro" id="IPR012945">
    <property type="entry name" value="Tubulin-bd_cofactor_C_dom"/>
</dbReference>
<dbReference type="Gene3D" id="2.160.20.70">
    <property type="match status" value="1"/>
</dbReference>
<dbReference type="OrthoDB" id="194775at2759"/>
<dbReference type="GO" id="GO:1990075">
    <property type="term" value="C:periciliary membrane compartment"/>
    <property type="evidence" value="ECO:0007669"/>
    <property type="project" value="TreeGrafter"/>
</dbReference>
<keyword evidence="2" id="KW-0547">Nucleotide-binding</keyword>
<dbReference type="GO" id="GO:0005929">
    <property type="term" value="C:cilium"/>
    <property type="evidence" value="ECO:0007669"/>
    <property type="project" value="TreeGrafter"/>
</dbReference>
<dbReference type="Proteomes" id="UP001165082">
    <property type="component" value="Unassembled WGS sequence"/>
</dbReference>
<evidence type="ECO:0000313" key="5">
    <source>
        <dbReference type="EMBL" id="GMH57423.1"/>
    </source>
</evidence>
<dbReference type="Pfam" id="PF07986">
    <property type="entry name" value="TBCC"/>
    <property type="match status" value="1"/>
</dbReference>
<dbReference type="SMART" id="SM00673">
    <property type="entry name" value="CARP"/>
    <property type="match status" value="2"/>
</dbReference>
<dbReference type="InterPro" id="IPR016098">
    <property type="entry name" value="CAP/MinC_C"/>
</dbReference>
<evidence type="ECO:0000256" key="2">
    <source>
        <dbReference type="ARBA" id="ARBA00022741"/>
    </source>
</evidence>
<dbReference type="GO" id="GO:0005096">
    <property type="term" value="F:GTPase activator activity"/>
    <property type="evidence" value="ECO:0007669"/>
    <property type="project" value="InterPro"/>
</dbReference>
<gene>
    <name evidence="5" type="ORF">TrRE_jg3339</name>
</gene>
<feature type="domain" description="C-CAP/cofactor C-like" evidence="4">
    <location>
        <begin position="19"/>
        <end position="173"/>
    </location>
</feature>
<reference evidence="5" key="1">
    <citation type="submission" date="2022-07" db="EMBL/GenBank/DDBJ databases">
        <title>Genome analysis of Parmales, a sister group of diatoms, reveals the evolutionary specialization of diatoms from phago-mixotrophs to photoautotrophs.</title>
        <authorList>
            <person name="Ban H."/>
            <person name="Sato S."/>
            <person name="Yoshikawa S."/>
            <person name="Kazumasa Y."/>
            <person name="Nakamura Y."/>
            <person name="Ichinomiya M."/>
            <person name="Saitoh K."/>
            <person name="Sato N."/>
            <person name="Blanc-Mathieu R."/>
            <person name="Endo H."/>
            <person name="Kuwata A."/>
            <person name="Ogata H."/>
        </authorList>
    </citation>
    <scope>NUCLEOTIDE SEQUENCE</scope>
</reference>
<dbReference type="InterPro" id="IPR039093">
    <property type="entry name" value="XRP2"/>
</dbReference>
<sequence>MGNCDSKPKPKPKPKSTGPKKPLTFGKDPSLDMKDFMLSGGKDVTLVKEDMKGQQFLMEESSSCSVYLLDLVASLTVDYCTSCTLVTGPIESSAFIRNCKDCTFVVATGQFRTRECVDCRFFLYSSTEPIIETSRNLTIGCYEYHYFNMAKHFEKSKLSVWNNKWSEVYDFTPSAGCTNKNSRNWAPMDMMSDCHENHIKALDNAEASEKASQGSSAVPLTHGKSKAAGAEDTSANRKCFLAIMSDKVNFETTRDAVLSWQANNAGGKNPNCTLVRTRKFLLTKEQSGSLFSALGKKAGTLAKQCNGQKNAREILALEYSLEPETSSEELKVMFQRLYEKELDSLCTIEGQDAEGPARSIFCYFKEDQ</sequence>
<proteinExistence type="inferred from homology"/>
<dbReference type="AlphaFoldDB" id="A0A9W7DWG0"/>